<feature type="domain" description="ANTAR" evidence="2">
    <location>
        <begin position="131"/>
        <end position="192"/>
    </location>
</feature>
<dbReference type="InterPro" id="IPR005561">
    <property type="entry name" value="ANTAR"/>
</dbReference>
<protein>
    <recommendedName>
        <fullName evidence="5">ANTAR domain-containing protein</fullName>
    </recommendedName>
</protein>
<dbReference type="PROSITE" id="PS50921">
    <property type="entry name" value="ANTAR"/>
    <property type="match status" value="1"/>
</dbReference>
<dbReference type="Pfam" id="PF01740">
    <property type="entry name" value="STAS"/>
    <property type="match status" value="1"/>
</dbReference>
<name>L8PMT1_STRVR</name>
<dbReference type="InterPro" id="IPR002645">
    <property type="entry name" value="STAS_dom"/>
</dbReference>
<dbReference type="InterPro" id="IPR036513">
    <property type="entry name" value="STAS_dom_sf"/>
</dbReference>
<proteinExistence type="predicted"/>
<comment type="caution">
    <text evidence="3">The sequence shown here is derived from an EMBL/GenBank/DDBJ whole genome shotgun (WGS) entry which is preliminary data.</text>
</comment>
<dbReference type="Pfam" id="PF03861">
    <property type="entry name" value="ANTAR"/>
    <property type="match status" value="1"/>
</dbReference>
<dbReference type="GO" id="GO:0003723">
    <property type="term" value="F:RNA binding"/>
    <property type="evidence" value="ECO:0007669"/>
    <property type="project" value="InterPro"/>
</dbReference>
<accession>L8PMT1</accession>
<dbReference type="RefSeq" id="WP_003995499.1">
    <property type="nucleotide sequence ID" value="NZ_AMLP01000007.1"/>
</dbReference>
<sequence length="223" mass="24051">MVIDAEVCENQAVLCVRGEIVYGAVEALGGALDRLPAATDSIVLDMADVTFMDSVGLRFLQELDDFGCRHAIPVRVINWRGQPRRVMEFAQQDRTGATDRDEPVDEPAAAFTAGNGATVFSAVALERAEAVDRLSEQVQQLQQALASHPVIDQARGILMAAEACTADQAWDILREASQHANVKLRQVAATVVSSIEGVAMDEPVRDALKSALARSRAARVRKA</sequence>
<dbReference type="SMART" id="SM01012">
    <property type="entry name" value="ANTAR"/>
    <property type="match status" value="1"/>
</dbReference>
<dbReference type="SUPFAM" id="SSF52172">
    <property type="entry name" value="CheY-like"/>
    <property type="match status" value="1"/>
</dbReference>
<dbReference type="PROSITE" id="PS50801">
    <property type="entry name" value="STAS"/>
    <property type="match status" value="1"/>
</dbReference>
<evidence type="ECO:0000259" key="2">
    <source>
        <dbReference type="PROSITE" id="PS50921"/>
    </source>
</evidence>
<dbReference type="InterPro" id="IPR011006">
    <property type="entry name" value="CheY-like_superfamily"/>
</dbReference>
<evidence type="ECO:0008006" key="5">
    <source>
        <dbReference type="Google" id="ProtNLM"/>
    </source>
</evidence>
<dbReference type="PATRIC" id="fig|1160705.3.peg.151"/>
<dbReference type="CDD" id="cd07043">
    <property type="entry name" value="STAS_anti-anti-sigma_factors"/>
    <property type="match status" value="1"/>
</dbReference>
<dbReference type="AlphaFoldDB" id="L8PMT1"/>
<gene>
    <name evidence="3" type="ORF">STVIR_0154</name>
</gene>
<organism evidence="3 4">
    <name type="scientific">Streptomyces viridochromogenes Tue57</name>
    <dbReference type="NCBI Taxonomy" id="1160705"/>
    <lineage>
        <taxon>Bacteria</taxon>
        <taxon>Bacillati</taxon>
        <taxon>Actinomycetota</taxon>
        <taxon>Actinomycetes</taxon>
        <taxon>Kitasatosporales</taxon>
        <taxon>Streptomycetaceae</taxon>
        <taxon>Streptomyces</taxon>
    </lineage>
</organism>
<evidence type="ECO:0000313" key="4">
    <source>
        <dbReference type="Proteomes" id="UP000011205"/>
    </source>
</evidence>
<evidence type="ECO:0000259" key="1">
    <source>
        <dbReference type="PROSITE" id="PS50801"/>
    </source>
</evidence>
<dbReference type="Gene3D" id="3.30.750.24">
    <property type="entry name" value="STAS domain"/>
    <property type="match status" value="1"/>
</dbReference>
<dbReference type="Proteomes" id="UP000011205">
    <property type="component" value="Unassembled WGS sequence"/>
</dbReference>
<feature type="domain" description="STAS" evidence="1">
    <location>
        <begin position="1"/>
        <end position="63"/>
    </location>
</feature>
<dbReference type="InterPro" id="IPR036388">
    <property type="entry name" value="WH-like_DNA-bd_sf"/>
</dbReference>
<dbReference type="SUPFAM" id="SSF52091">
    <property type="entry name" value="SpoIIaa-like"/>
    <property type="match status" value="1"/>
</dbReference>
<evidence type="ECO:0000313" key="3">
    <source>
        <dbReference type="EMBL" id="ELS58901.1"/>
    </source>
</evidence>
<dbReference type="Gene3D" id="1.10.10.10">
    <property type="entry name" value="Winged helix-like DNA-binding domain superfamily/Winged helix DNA-binding domain"/>
    <property type="match status" value="1"/>
</dbReference>
<dbReference type="EMBL" id="AMLP01000007">
    <property type="protein sequence ID" value="ELS58901.1"/>
    <property type="molecule type" value="Genomic_DNA"/>
</dbReference>
<reference evidence="3 4" key="1">
    <citation type="journal article" date="2013" name="Genome Announc.">
        <title>Draft Genome Sequence of Streptomyces viridochromogenes Strain Tu57, Producer of Avilamycin.</title>
        <authorList>
            <person name="Gruning B.A."/>
            <person name="Erxleben A."/>
            <person name="Hahnlein A."/>
            <person name="Gunther S."/>
        </authorList>
    </citation>
    <scope>NUCLEOTIDE SEQUENCE [LARGE SCALE GENOMIC DNA]</scope>
    <source>
        <strain evidence="3 4">Tue57</strain>
    </source>
</reference>